<comment type="caution">
    <text evidence="3">The sequence shown here is derived from an EMBL/GenBank/DDBJ whole genome shotgun (WGS) entry which is preliminary data.</text>
</comment>
<dbReference type="EMBL" id="JAVHJO010000001">
    <property type="protein sequence ID" value="KAK6543533.1"/>
    <property type="molecule type" value="Genomic_DNA"/>
</dbReference>
<evidence type="ECO:0000259" key="2">
    <source>
        <dbReference type="Pfam" id="PF12770"/>
    </source>
</evidence>
<feature type="domain" description="CHAT" evidence="2">
    <location>
        <begin position="971"/>
        <end position="1313"/>
    </location>
</feature>
<reference evidence="3 4" key="1">
    <citation type="submission" date="2019-10" db="EMBL/GenBank/DDBJ databases">
        <authorList>
            <person name="Palmer J.M."/>
        </authorList>
    </citation>
    <scope>NUCLEOTIDE SEQUENCE [LARGE SCALE GENOMIC DNA]</scope>
    <source>
        <strain evidence="3 4">TWF694</strain>
    </source>
</reference>
<dbReference type="Pfam" id="PF12770">
    <property type="entry name" value="CHAT"/>
    <property type="match status" value="1"/>
</dbReference>
<gene>
    <name evidence="3" type="ORF">TWF694_000279</name>
</gene>
<proteinExistence type="predicted"/>
<protein>
    <recommendedName>
        <fullName evidence="2">CHAT domain-containing protein</fullName>
    </recommendedName>
</protein>
<feature type="region of interest" description="Disordered" evidence="1">
    <location>
        <begin position="1048"/>
        <end position="1067"/>
    </location>
</feature>
<organism evidence="3 4">
    <name type="scientific">Orbilia ellipsospora</name>
    <dbReference type="NCBI Taxonomy" id="2528407"/>
    <lineage>
        <taxon>Eukaryota</taxon>
        <taxon>Fungi</taxon>
        <taxon>Dikarya</taxon>
        <taxon>Ascomycota</taxon>
        <taxon>Pezizomycotina</taxon>
        <taxon>Orbiliomycetes</taxon>
        <taxon>Orbiliales</taxon>
        <taxon>Orbiliaceae</taxon>
        <taxon>Orbilia</taxon>
    </lineage>
</organism>
<sequence>MGRSVIPAMPAHPAAAAYTPAPRPPFKIDPEMLEVIEQLSDEELQEFTALQADTDTDEQCELYVYLCFEVFEKLDSEEYLSLAITTAKRLVASAVEDGIEKARRTEILDYVSAFQLLSQKDLPPGKLDVVIKAISLYLPPLGSELRRRRPTLLDIINLQYINIVRLMDSDEACRIIRSSAGELDRQSQLVVCDGILQLLTERLEASKSPQDMKNLMDFIRATADKAPPGDLQKEKYIQLLTRKANFTARTDKDTNSVDIIQAAEALLYFRFIKPESRAGKIMERGIELLEDYLESQVRVGRWPATLARNLIDTIEMRWYMFKNKSDLERGLKVCELSLTVITAGHPNWVYLVDRRCSWWEHQFQVTQDLEYLEKDIKFREECVGHPGVQDDEESKAQLNFSLAKSIHTRFGRTENIEDLRRSTKIMEAAMEEVPQNSPLLVGFLFDYSKVLADLVDFDTTGTDTLNRVIEVLTGAIDCLDDGNDFIDEDLRHYLPTALAELASYLGARFDKTGAMGDINKAIEKSRRSIALVAEMKYNDGSIASGMISLSILFSRKFRHTEQISDLDEAIKILEAALTLNIDSSVESHIQVMLGRLTFDRSRLKKNYTYPDDDLDTLSKKVEDPLLTPAQRIPALSNYAFFLAERFSSKKDPRDLERAIEASTTLLSQRPDDFVVNSHLSSLFQWRFAITDDQRDFEKSKEYTKKALNCPDKAPDMLSIALRNRASQMFLEQVIHTGQLTLETKPNSAARADFIELSEHYEELVNILTSLSPRSLANTDKQQRLAKFFGVPSDAAAIALVAGRAPFDALRQLELGRGIISGLMFEMRSDLTTLEAKYPELAQEYIYLRDALESNSDSTSSDTDTSRGDSMLLESHMMHRQDADARLDNLLKEIRSQPGFEDFQAPLSDSQFKLAAGLDPVVVVNISRIRCDAFIITKHRIRVIKLPCELTEVEENAALLRKNSNETEVWQVLEWLWTAIVEPVLVALGINGPPTDDKWPHIWWIPTGSLSQLPLHAAGKHTAEKGETALDRVVSSYALSIKVLLYGRQRKSDPNPTDSSDTEQMDNSSGTALVVSMDKTPGHPNLAFVKEEVSKIRQLFPKMNLQPVELQQQHRDDVLSQLSTCKIFHFAGHGSFSRENPSESCLLLEDWETSPLTVAKLWEHKIQKNPPFLAYLSACSTGANDETKYSDEGINLIGAYQLAGFRHVIGTLWEVDDQCCVEIASSFYQTICKKGLTNQAVPLALHQAMRNLRDSSVGNSFWRGNSLRTTRRNSGLHLLINQPRSTKGLRDIRNAKVVSNVEQNFYWIPYVHFGA</sequence>
<evidence type="ECO:0000313" key="3">
    <source>
        <dbReference type="EMBL" id="KAK6543533.1"/>
    </source>
</evidence>
<name>A0AAV9XN60_9PEZI</name>
<evidence type="ECO:0000313" key="4">
    <source>
        <dbReference type="Proteomes" id="UP001365542"/>
    </source>
</evidence>
<dbReference type="Gene3D" id="1.25.40.10">
    <property type="entry name" value="Tetratricopeptide repeat domain"/>
    <property type="match status" value="1"/>
</dbReference>
<dbReference type="InterPro" id="IPR024983">
    <property type="entry name" value="CHAT_dom"/>
</dbReference>
<dbReference type="Proteomes" id="UP001365542">
    <property type="component" value="Unassembled WGS sequence"/>
</dbReference>
<accession>A0AAV9XN60</accession>
<evidence type="ECO:0000256" key="1">
    <source>
        <dbReference type="SAM" id="MobiDB-lite"/>
    </source>
</evidence>
<dbReference type="InterPro" id="IPR011990">
    <property type="entry name" value="TPR-like_helical_dom_sf"/>
</dbReference>
<keyword evidence="4" id="KW-1185">Reference proteome</keyword>